<protein>
    <submittedName>
        <fullName evidence="5">Uncharacterized protein</fullName>
    </submittedName>
</protein>
<comment type="caution">
    <text evidence="5">The sequence shown here is derived from an EMBL/GenBank/DDBJ whole genome shotgun (WGS) entry which is preliminary data.</text>
</comment>
<dbReference type="AntiFam" id="ANF00024">
    <property type="entry name" value="Antisense to 23S rRNA"/>
</dbReference>
<proteinExistence type="predicted"/>
<keyword evidence="6" id="KW-1185">Reference proteome</keyword>
<name>C4FHJ5_9AQUI</name>
<gene>
    <name evidence="5" type="ORF">SULYE_0023</name>
    <name evidence="4" type="ORF">SULYE_0183</name>
    <name evidence="3" type="ORF">SULYE_0414</name>
    <name evidence="2" type="ORF">SULYE_0673</name>
    <name evidence="1" type="ORF">SULYE_1232</name>
</gene>
<dbReference type="EMBL" id="ABZS01000123">
    <property type="protein sequence ID" value="EEP60267.1"/>
    <property type="molecule type" value="Genomic_DNA"/>
</dbReference>
<dbReference type="EMBL" id="ABZS01000050">
    <property type="protein sequence ID" value="EEP60814.1"/>
    <property type="molecule type" value="Genomic_DNA"/>
</dbReference>
<evidence type="ECO:0000313" key="5">
    <source>
        <dbReference type="EMBL" id="EEP61474.1"/>
    </source>
</evidence>
<dbReference type="EMBL" id="ABZS01000010">
    <property type="protein sequence ID" value="EEP61306.1"/>
    <property type="molecule type" value="Genomic_DNA"/>
</dbReference>
<sequence length="130" mass="14524">MAFHPYPHLIQLCCSTDWFRPPDGVTRPSPWAWIDRSASRLQHATNSALIRTWFPYAFAYRLKLAAYHNSLAHFPRGTQSDFLIVLPLACRSMVSGSLSLPLQGFFSPFPRGTVALSVSQEYLALPSGLG</sequence>
<evidence type="ECO:0000313" key="4">
    <source>
        <dbReference type="EMBL" id="EEP61306.1"/>
    </source>
</evidence>
<dbReference type="EMBL" id="ABZS01000001">
    <property type="protein sequence ID" value="EEP61474.1"/>
    <property type="molecule type" value="Genomic_DNA"/>
</dbReference>
<organism evidence="5 6">
    <name type="scientific">Sulfurihydrogenibium yellowstonense SS-5</name>
    <dbReference type="NCBI Taxonomy" id="432331"/>
    <lineage>
        <taxon>Bacteria</taxon>
        <taxon>Pseudomonadati</taxon>
        <taxon>Aquificota</taxon>
        <taxon>Aquificia</taxon>
        <taxon>Aquificales</taxon>
        <taxon>Hydrogenothermaceae</taxon>
        <taxon>Sulfurihydrogenibium</taxon>
    </lineage>
</organism>
<reference evidence="5 6" key="1">
    <citation type="submission" date="2009-04" db="EMBL/GenBank/DDBJ databases">
        <authorList>
            <person name="Reysenbach A.-L."/>
            <person name="Heidelberg J.F."/>
            <person name="Nelson W.C."/>
        </authorList>
    </citation>
    <scope>NUCLEOTIDE SEQUENCE [LARGE SCALE GENOMIC DNA]</scope>
    <source>
        <strain evidence="5 6">SS-5</strain>
    </source>
</reference>
<evidence type="ECO:0000313" key="3">
    <source>
        <dbReference type="EMBL" id="EEP61064.1"/>
    </source>
</evidence>
<evidence type="ECO:0000313" key="2">
    <source>
        <dbReference type="EMBL" id="EEP60814.1"/>
    </source>
</evidence>
<dbReference type="EMBL" id="ABZS01000027">
    <property type="protein sequence ID" value="EEP61064.1"/>
    <property type="molecule type" value="Genomic_DNA"/>
</dbReference>
<evidence type="ECO:0000313" key="1">
    <source>
        <dbReference type="EMBL" id="EEP60267.1"/>
    </source>
</evidence>
<evidence type="ECO:0000313" key="6">
    <source>
        <dbReference type="Proteomes" id="UP000005540"/>
    </source>
</evidence>
<dbReference type="Proteomes" id="UP000005540">
    <property type="component" value="Unassembled WGS sequence"/>
</dbReference>
<dbReference type="AlphaFoldDB" id="C4FHJ5"/>
<accession>C4FHJ5</accession>